<reference evidence="1 2" key="1">
    <citation type="journal article" date="2020" name="IScience">
        <title>Genome Sequencing of the Endangered Kingdonia uniflora (Circaeasteraceae, Ranunculales) Reveals Potential Mechanisms of Evolutionary Specialization.</title>
        <authorList>
            <person name="Sun Y."/>
            <person name="Deng T."/>
            <person name="Zhang A."/>
            <person name="Moore M.J."/>
            <person name="Landis J.B."/>
            <person name="Lin N."/>
            <person name="Zhang H."/>
            <person name="Zhang X."/>
            <person name="Huang J."/>
            <person name="Zhang X."/>
            <person name="Sun H."/>
            <person name="Wang H."/>
        </authorList>
    </citation>
    <scope>NUCLEOTIDE SEQUENCE [LARGE SCALE GENOMIC DNA]</scope>
    <source>
        <strain evidence="1">TB1705</strain>
        <tissue evidence="1">Leaf</tissue>
    </source>
</reference>
<dbReference type="AlphaFoldDB" id="A0A7J7P1D4"/>
<comment type="caution">
    <text evidence="1">The sequence shown here is derived from an EMBL/GenBank/DDBJ whole genome shotgun (WGS) entry which is preliminary data.</text>
</comment>
<proteinExistence type="predicted"/>
<evidence type="ECO:0000313" key="2">
    <source>
        <dbReference type="Proteomes" id="UP000541444"/>
    </source>
</evidence>
<dbReference type="Proteomes" id="UP000541444">
    <property type="component" value="Unassembled WGS sequence"/>
</dbReference>
<accession>A0A7J7P1D4</accession>
<evidence type="ECO:0000313" key="1">
    <source>
        <dbReference type="EMBL" id="KAF6173123.1"/>
    </source>
</evidence>
<keyword evidence="2" id="KW-1185">Reference proteome</keyword>
<name>A0A7J7P1D4_9MAGN</name>
<gene>
    <name evidence="1" type="ORF">GIB67_020715</name>
</gene>
<organism evidence="1 2">
    <name type="scientific">Kingdonia uniflora</name>
    <dbReference type="NCBI Taxonomy" id="39325"/>
    <lineage>
        <taxon>Eukaryota</taxon>
        <taxon>Viridiplantae</taxon>
        <taxon>Streptophyta</taxon>
        <taxon>Embryophyta</taxon>
        <taxon>Tracheophyta</taxon>
        <taxon>Spermatophyta</taxon>
        <taxon>Magnoliopsida</taxon>
        <taxon>Ranunculales</taxon>
        <taxon>Circaeasteraceae</taxon>
        <taxon>Kingdonia</taxon>
    </lineage>
</organism>
<dbReference type="EMBL" id="JACGCM010000360">
    <property type="protein sequence ID" value="KAF6173123.1"/>
    <property type="molecule type" value="Genomic_DNA"/>
</dbReference>
<sequence length="106" mass="12171">MQRKSAHVLICQTYMLEESCCDPKEEDRIALGGICKDSRLPSNISTTLLIEGLSNGFIECTTNLLNHLLRNFCICFRCYSMKPQILLQFDTSMDPVWEKDFTSTVR</sequence>
<protein>
    <submittedName>
        <fullName evidence="1">Uncharacterized protein</fullName>
    </submittedName>
</protein>